<evidence type="ECO:0000259" key="2">
    <source>
        <dbReference type="Pfam" id="PF07727"/>
    </source>
</evidence>
<sequence length="366" mass="42313">MDDLFEYQPEADLNNSSQPAPEELWHESLDCGEEEEHQPDPQEDNQPNDLSDDAIKEQLIPSTLENERQQEAPTIKENSHGKPVKSKSRLCVQGFNQIQGTDFDKTYAPTGKIYTLRTIPLYTIHKHLNVLQFDVQGAFLHASLSKEVFIRTPKGSNRKFPYLKLKKALYGLKQEPKNWYETLTGWLESVGFHKSGCDPSSDDNQKHFKKLNINYRSEIGLMNYIASNTRLDLSFAVSSLARYLVKPGLTHWKEVKKVWQYIRRTQDLKLTLQVKDRNSFLNIYSDTTWGDDPDSRTSQSTWLKSLINEIWNLQIESALHFIDDSKLNDQLTVDDQTFKESYCTTHFIDNKGLNNKLKKFGSNSKT</sequence>
<comment type="caution">
    <text evidence="3">The sequence shown here is derived from an EMBL/GenBank/DDBJ whole genome shotgun (WGS) entry which is preliminary data.</text>
</comment>
<dbReference type="Proteomes" id="UP000235388">
    <property type="component" value="Unassembled WGS sequence"/>
</dbReference>
<keyword evidence="4" id="KW-1185">Reference proteome</keyword>
<feature type="domain" description="Reverse transcriptase Ty1/copia-type" evidence="2">
    <location>
        <begin position="75"/>
        <end position="195"/>
    </location>
</feature>
<accession>A0A2N5T4B9</accession>
<evidence type="ECO:0000313" key="4">
    <source>
        <dbReference type="Proteomes" id="UP000235388"/>
    </source>
</evidence>
<name>A0A2N5T4B9_9BASI</name>
<proteinExistence type="predicted"/>
<organism evidence="3 4">
    <name type="scientific">Puccinia coronata f. sp. avenae</name>
    <dbReference type="NCBI Taxonomy" id="200324"/>
    <lineage>
        <taxon>Eukaryota</taxon>
        <taxon>Fungi</taxon>
        <taxon>Dikarya</taxon>
        <taxon>Basidiomycota</taxon>
        <taxon>Pucciniomycotina</taxon>
        <taxon>Pucciniomycetes</taxon>
        <taxon>Pucciniales</taxon>
        <taxon>Pucciniaceae</taxon>
        <taxon>Puccinia</taxon>
    </lineage>
</organism>
<dbReference type="PANTHER" id="PTHR11439">
    <property type="entry name" value="GAG-POL-RELATED RETROTRANSPOSON"/>
    <property type="match status" value="1"/>
</dbReference>
<gene>
    <name evidence="3" type="ORF">PCANC_08448</name>
</gene>
<dbReference type="OrthoDB" id="3028009at2759"/>
<feature type="region of interest" description="Disordered" evidence="1">
    <location>
        <begin position="1"/>
        <end position="86"/>
    </location>
</feature>
<dbReference type="InterPro" id="IPR013103">
    <property type="entry name" value="RVT_2"/>
</dbReference>
<evidence type="ECO:0000256" key="1">
    <source>
        <dbReference type="SAM" id="MobiDB-lite"/>
    </source>
</evidence>
<dbReference type="EMBL" id="PGCJ01000799">
    <property type="protein sequence ID" value="PLW20314.1"/>
    <property type="molecule type" value="Genomic_DNA"/>
</dbReference>
<feature type="compositionally biased region" description="Acidic residues" evidence="1">
    <location>
        <begin position="30"/>
        <end position="43"/>
    </location>
</feature>
<dbReference type="AlphaFoldDB" id="A0A2N5T4B9"/>
<dbReference type="STRING" id="200324.A0A2N5T4B9"/>
<protein>
    <recommendedName>
        <fullName evidence="2">Reverse transcriptase Ty1/copia-type domain-containing protein</fullName>
    </recommendedName>
</protein>
<dbReference type="PANTHER" id="PTHR11439:SF440">
    <property type="entry name" value="INTEGRASE CATALYTIC DOMAIN-CONTAINING PROTEIN"/>
    <property type="match status" value="1"/>
</dbReference>
<dbReference type="Pfam" id="PF07727">
    <property type="entry name" value="RVT_2"/>
    <property type="match status" value="1"/>
</dbReference>
<evidence type="ECO:0000313" key="3">
    <source>
        <dbReference type="EMBL" id="PLW20314.1"/>
    </source>
</evidence>
<reference evidence="3 4" key="1">
    <citation type="submission" date="2017-11" db="EMBL/GenBank/DDBJ databases">
        <title>De novo assembly and phasing of dikaryotic genomes from two isolates of Puccinia coronata f. sp. avenae, the causal agent of oat crown rust.</title>
        <authorList>
            <person name="Miller M.E."/>
            <person name="Zhang Y."/>
            <person name="Omidvar V."/>
            <person name="Sperschneider J."/>
            <person name="Schwessinger B."/>
            <person name="Raley C."/>
            <person name="Palmer J.M."/>
            <person name="Garnica D."/>
            <person name="Upadhyaya N."/>
            <person name="Rathjen J."/>
            <person name="Taylor J.M."/>
            <person name="Park R.F."/>
            <person name="Dodds P.N."/>
            <person name="Hirsch C.D."/>
            <person name="Kianian S.F."/>
            <person name="Figueroa M."/>
        </authorList>
    </citation>
    <scope>NUCLEOTIDE SEQUENCE [LARGE SCALE GENOMIC DNA]</scope>
    <source>
        <strain evidence="3">12NC29</strain>
    </source>
</reference>